<sequence length="327" mass="39042">MMFTSDKEKGRRAVLYHAVSSYQLLEVMLHRLINHEKEKAVLILPDFITQKYPKYQRLERLGLFDEVYLFPYLRIPHREEARILEDVSRCCQQRIPYEITDFSEIYVAGAHFYFSLYLIENHIPFSFFEDAAGMLSRWKEHDEALSKTFPIHAAIARKYGLFDGRNPYIRRIYCLKRAQTVNVSGERYEDFSVEEALQNLSRQKRKQVIRFFIKRRICTRADAILLTQQYANLGIMTQEEQHRLYEGMRTAIPPSTRLLIKRHPDDTLHYQDIFPHAKEIKEVFPAELLPYVFTRKPKVIYTFDSTGCENLHTQFQIRKVRRELYAE</sequence>
<evidence type="ECO:0000313" key="1">
    <source>
        <dbReference type="EMBL" id="MEQ2440571.1"/>
    </source>
</evidence>
<reference evidence="1 2" key="1">
    <citation type="submission" date="2024-03" db="EMBL/GenBank/DDBJ databases">
        <title>Human intestinal bacterial collection.</title>
        <authorList>
            <person name="Pauvert C."/>
            <person name="Hitch T.C.A."/>
            <person name="Clavel T."/>
        </authorList>
    </citation>
    <scope>NUCLEOTIDE SEQUENCE [LARGE SCALE GENOMIC DNA]</scope>
    <source>
        <strain evidence="1 2">CLA-JM-H44</strain>
    </source>
</reference>
<gene>
    <name evidence="1" type="ORF">WMO26_07010</name>
</gene>
<dbReference type="EMBL" id="JBBMFD010000009">
    <property type="protein sequence ID" value="MEQ2440571.1"/>
    <property type="molecule type" value="Genomic_DNA"/>
</dbReference>
<proteinExistence type="predicted"/>
<protein>
    <submittedName>
        <fullName evidence="1">Polysialyltransferase family glycosyltransferase</fullName>
    </submittedName>
</protein>
<organism evidence="1 2">
    <name type="scientific">Solibaculum intestinale</name>
    <dbReference type="NCBI Taxonomy" id="3133165"/>
    <lineage>
        <taxon>Bacteria</taxon>
        <taxon>Bacillati</taxon>
        <taxon>Bacillota</taxon>
        <taxon>Clostridia</taxon>
        <taxon>Eubacteriales</taxon>
        <taxon>Oscillospiraceae</taxon>
        <taxon>Solibaculum</taxon>
    </lineage>
</organism>
<dbReference type="Proteomes" id="UP001489509">
    <property type="component" value="Unassembled WGS sequence"/>
</dbReference>
<evidence type="ECO:0000313" key="2">
    <source>
        <dbReference type="Proteomes" id="UP001489509"/>
    </source>
</evidence>
<comment type="caution">
    <text evidence="1">The sequence shown here is derived from an EMBL/GenBank/DDBJ whole genome shotgun (WGS) entry which is preliminary data.</text>
</comment>
<name>A0ABV1DZT4_9FIRM</name>
<keyword evidence="2" id="KW-1185">Reference proteome</keyword>
<accession>A0ABV1DZT4</accession>
<dbReference type="RefSeq" id="WP_349219219.1">
    <property type="nucleotide sequence ID" value="NZ_JBBMFD010000009.1"/>
</dbReference>